<name>A0ABW2VP71_9ACTN</name>
<dbReference type="RefSeq" id="WP_381251025.1">
    <property type="nucleotide sequence ID" value="NZ_JBHTBI010000006.1"/>
</dbReference>
<accession>A0ABW2VP71</accession>
<keyword evidence="1" id="KW-0472">Membrane</keyword>
<dbReference type="Proteomes" id="UP001596957">
    <property type="component" value="Unassembled WGS sequence"/>
</dbReference>
<keyword evidence="1" id="KW-1133">Transmembrane helix</keyword>
<evidence type="ECO:0000313" key="2">
    <source>
        <dbReference type="EMBL" id="MFD0285684.1"/>
    </source>
</evidence>
<proteinExistence type="predicted"/>
<dbReference type="EMBL" id="JBHTEC010000001">
    <property type="protein sequence ID" value="MFD0285684.1"/>
    <property type="molecule type" value="Genomic_DNA"/>
</dbReference>
<comment type="caution">
    <text evidence="2">The sequence shown here is derived from an EMBL/GenBank/DDBJ whole genome shotgun (WGS) entry which is preliminary data.</text>
</comment>
<feature type="transmembrane region" description="Helical" evidence="1">
    <location>
        <begin position="36"/>
        <end position="57"/>
    </location>
</feature>
<evidence type="ECO:0000313" key="3">
    <source>
        <dbReference type="Proteomes" id="UP001596957"/>
    </source>
</evidence>
<gene>
    <name evidence="2" type="ORF">ACFQZP_29150</name>
</gene>
<evidence type="ECO:0000256" key="1">
    <source>
        <dbReference type="SAM" id="Phobius"/>
    </source>
</evidence>
<sequence length="175" mass="18943">MAIVAVLLGAYAHTRPEPAGPDGPPSADRYRAARIWGPALLVAVVSLFWAVSAYAGIVGRGRAEETTATVADGFPAVVVFSKQDLLITGGGSCVSVVAEKDSPYHYRYAGLRLFHVSGDRLFHVSGDRLFLVPRHWAPWDGTLYVLREGDPGLRVEYVSGLTYRAKECQEALSKP</sequence>
<keyword evidence="3" id="KW-1185">Reference proteome</keyword>
<organism evidence="2 3">
    <name type="scientific">Streptomyces lutosisoli</name>
    <dbReference type="NCBI Taxonomy" id="2665721"/>
    <lineage>
        <taxon>Bacteria</taxon>
        <taxon>Bacillati</taxon>
        <taxon>Actinomycetota</taxon>
        <taxon>Actinomycetes</taxon>
        <taxon>Kitasatosporales</taxon>
        <taxon>Streptomycetaceae</taxon>
        <taxon>Streptomyces</taxon>
    </lineage>
</organism>
<keyword evidence="1" id="KW-0812">Transmembrane</keyword>
<protein>
    <submittedName>
        <fullName evidence="2">Uncharacterized protein</fullName>
    </submittedName>
</protein>
<reference evidence="3" key="1">
    <citation type="journal article" date="2019" name="Int. J. Syst. Evol. Microbiol.">
        <title>The Global Catalogue of Microorganisms (GCM) 10K type strain sequencing project: providing services to taxonomists for standard genome sequencing and annotation.</title>
        <authorList>
            <consortium name="The Broad Institute Genomics Platform"/>
            <consortium name="The Broad Institute Genome Sequencing Center for Infectious Disease"/>
            <person name="Wu L."/>
            <person name="Ma J."/>
        </authorList>
    </citation>
    <scope>NUCLEOTIDE SEQUENCE [LARGE SCALE GENOMIC DNA]</scope>
    <source>
        <strain evidence="3">CGMCC 4.7198</strain>
    </source>
</reference>